<dbReference type="InterPro" id="IPR023828">
    <property type="entry name" value="Peptidase_S8_Ser-AS"/>
</dbReference>
<feature type="domain" description="Peptidase S8/S53" evidence="9">
    <location>
        <begin position="254"/>
        <end position="520"/>
    </location>
</feature>
<proteinExistence type="inferred from homology"/>
<feature type="active site" description="Charge relay system" evidence="4">
    <location>
        <position position="467"/>
    </location>
</feature>
<feature type="active site" description="Charge relay system" evidence="4">
    <location>
        <position position="260"/>
    </location>
</feature>
<dbReference type="InterPro" id="IPR015500">
    <property type="entry name" value="Peptidase_S8_subtilisin-rel"/>
</dbReference>
<evidence type="ECO:0000256" key="5">
    <source>
        <dbReference type="RuleBase" id="RU003355"/>
    </source>
</evidence>
<organism evidence="10 11">
    <name type="scientific">Chondromyces crocatus</name>
    <dbReference type="NCBI Taxonomy" id="52"/>
    <lineage>
        <taxon>Bacteria</taxon>
        <taxon>Pseudomonadati</taxon>
        <taxon>Myxococcota</taxon>
        <taxon>Polyangia</taxon>
        <taxon>Polyangiales</taxon>
        <taxon>Polyangiaceae</taxon>
        <taxon>Chondromyces</taxon>
    </lineage>
</organism>
<keyword evidence="8" id="KW-0732">Signal</keyword>
<keyword evidence="7" id="KW-0472">Membrane</keyword>
<dbReference type="KEGG" id="ccro:CMC5_001640"/>
<evidence type="ECO:0000313" key="11">
    <source>
        <dbReference type="Proteomes" id="UP000067626"/>
    </source>
</evidence>
<keyword evidence="11" id="KW-1185">Reference proteome</keyword>
<feature type="active site" description="Charge relay system" evidence="4">
    <location>
        <position position="298"/>
    </location>
</feature>
<dbReference type="PROSITE" id="PS00138">
    <property type="entry name" value="SUBTILASE_SER"/>
    <property type="match status" value="1"/>
</dbReference>
<feature type="transmembrane region" description="Helical" evidence="7">
    <location>
        <begin position="570"/>
        <end position="587"/>
    </location>
</feature>
<dbReference type="Proteomes" id="UP000067626">
    <property type="component" value="Chromosome"/>
</dbReference>
<evidence type="ECO:0000313" key="10">
    <source>
        <dbReference type="EMBL" id="AKT36052.1"/>
    </source>
</evidence>
<evidence type="ECO:0000256" key="7">
    <source>
        <dbReference type="SAM" id="Phobius"/>
    </source>
</evidence>
<accession>A0A0K1E5T7</accession>
<evidence type="ECO:0000256" key="4">
    <source>
        <dbReference type="PROSITE-ProRule" id="PRU01240"/>
    </source>
</evidence>
<evidence type="ECO:0000256" key="6">
    <source>
        <dbReference type="SAM" id="MobiDB-lite"/>
    </source>
</evidence>
<dbReference type="Gene3D" id="3.40.50.200">
    <property type="entry name" value="Peptidase S8/S53 domain"/>
    <property type="match status" value="1"/>
</dbReference>
<reference evidence="10 11" key="1">
    <citation type="submission" date="2015-07" db="EMBL/GenBank/DDBJ databases">
        <title>Genome analysis of myxobacterium Chondromyces crocatus Cm c5 reveals a high potential for natural compound synthesis and the genetic basis for the loss of fruiting body formation.</title>
        <authorList>
            <person name="Zaburannyi N."/>
            <person name="Bunk B."/>
            <person name="Maier J."/>
            <person name="Overmann J."/>
            <person name="Mueller R."/>
        </authorList>
    </citation>
    <scope>NUCLEOTIDE SEQUENCE [LARGE SCALE GENOMIC DNA]</scope>
    <source>
        <strain evidence="10 11">Cm c5</strain>
    </source>
</reference>
<evidence type="ECO:0000256" key="1">
    <source>
        <dbReference type="ARBA" id="ARBA00022670"/>
    </source>
</evidence>
<feature type="chain" id="PRO_5005458929" evidence="8">
    <location>
        <begin position="40"/>
        <end position="592"/>
    </location>
</feature>
<dbReference type="AlphaFoldDB" id="A0A0K1E5T7"/>
<keyword evidence="1 4" id="KW-0645">Protease</keyword>
<comment type="similarity">
    <text evidence="4 5">Belongs to the peptidase S8 family.</text>
</comment>
<dbReference type="STRING" id="52.CMC5_001640"/>
<dbReference type="PANTHER" id="PTHR42884:SF14">
    <property type="entry name" value="NEUROENDOCRINE CONVERTASE 1"/>
    <property type="match status" value="1"/>
</dbReference>
<name>A0A0K1E5T7_CHOCO</name>
<feature type="signal peptide" evidence="8">
    <location>
        <begin position="1"/>
        <end position="39"/>
    </location>
</feature>
<keyword evidence="7" id="KW-1133">Transmembrane helix</keyword>
<dbReference type="PROSITE" id="PS51892">
    <property type="entry name" value="SUBTILASE"/>
    <property type="match status" value="1"/>
</dbReference>
<feature type="region of interest" description="Disordered" evidence="6">
    <location>
        <begin position="533"/>
        <end position="560"/>
    </location>
</feature>
<keyword evidence="2 4" id="KW-0378">Hydrolase</keyword>
<evidence type="ECO:0000256" key="8">
    <source>
        <dbReference type="SAM" id="SignalP"/>
    </source>
</evidence>
<dbReference type="PROSITE" id="PS00136">
    <property type="entry name" value="SUBTILASE_ASP"/>
    <property type="match status" value="1"/>
</dbReference>
<gene>
    <name evidence="10" type="ORF">CMC5_001640</name>
</gene>
<dbReference type="PROSITE" id="PS00137">
    <property type="entry name" value="SUBTILASE_HIS"/>
    <property type="match status" value="1"/>
</dbReference>
<dbReference type="GO" id="GO:0016020">
    <property type="term" value="C:membrane"/>
    <property type="evidence" value="ECO:0007669"/>
    <property type="project" value="TreeGrafter"/>
</dbReference>
<dbReference type="SUPFAM" id="SSF52743">
    <property type="entry name" value="Subtilisin-like"/>
    <property type="match status" value="1"/>
</dbReference>
<dbReference type="InterPro" id="IPR022398">
    <property type="entry name" value="Peptidase_S8_His-AS"/>
</dbReference>
<keyword evidence="3 4" id="KW-0720">Serine protease</keyword>
<protein>
    <submittedName>
        <fullName evidence="10">Subtilisin like protease</fullName>
    </submittedName>
</protein>
<dbReference type="InterPro" id="IPR000209">
    <property type="entry name" value="Peptidase_S8/S53_dom"/>
</dbReference>
<dbReference type="PRINTS" id="PR00723">
    <property type="entry name" value="SUBTILISIN"/>
</dbReference>
<sequence length="592" mass="60625">MTRMARTLARLVGLVAPSLFSASTALVALAALAASTALAAPTAPVPPALPTAVAVSALPRVTSTVPTAPTAAASSAFLDGARLVAAERLGAPSVDAQGRRLTRVRLRYDASFAHADAFAHDAGVAPFASTGDLRAPRTVDALVDHTAIVQISPGAEAAVEAAGVRLVRPLMPALGLWLAESADADHDADGLALAVRLQAEVARGVEQAVPNLYLRVRPAAEPFTPNDPMLPDQWYLNKLRMPETWGLHRGDPDTRVVIVDTGCDLGHPDLVAKLDTSLDVVSPTGDGSYAASDSGAGHGTACAGIVAAATDNDEGIAGVCPDCRLSCVRLLADFELPVSAAVEAFDFALRTDAAVVSNSWGYDKGLPVPQVVADAVDKVFRDGRGGKGALVIFAAGNDSREIEPQEIQALPSVFAIGAVNHWGDKTTFTNFGAAVSLVAPAGTVTTDIRGGGGYSSGNYTDLFGGTSSACPVVAGVAALLASAAPELTAEHFYDLMIRTASPADLAVPDENGHDPVYGYGVINPLTALTTALAERPPPEPEPPSPPDDKPKADAADEGGCAFAPAPARSIGGLGFSVAALAVAAYAGRRRRR</sequence>
<dbReference type="GO" id="GO:0004252">
    <property type="term" value="F:serine-type endopeptidase activity"/>
    <property type="evidence" value="ECO:0007669"/>
    <property type="project" value="UniProtKB-UniRule"/>
</dbReference>
<dbReference type="GO" id="GO:0016485">
    <property type="term" value="P:protein processing"/>
    <property type="evidence" value="ECO:0007669"/>
    <property type="project" value="TreeGrafter"/>
</dbReference>
<dbReference type="PANTHER" id="PTHR42884">
    <property type="entry name" value="PROPROTEIN CONVERTASE SUBTILISIN/KEXIN-RELATED"/>
    <property type="match status" value="1"/>
</dbReference>
<dbReference type="InterPro" id="IPR023827">
    <property type="entry name" value="Peptidase_S8_Asp-AS"/>
</dbReference>
<dbReference type="Pfam" id="PF00082">
    <property type="entry name" value="Peptidase_S8"/>
    <property type="match status" value="1"/>
</dbReference>
<evidence type="ECO:0000256" key="2">
    <source>
        <dbReference type="ARBA" id="ARBA00022801"/>
    </source>
</evidence>
<keyword evidence="7" id="KW-0812">Transmembrane</keyword>
<dbReference type="InterPro" id="IPR036852">
    <property type="entry name" value="Peptidase_S8/S53_dom_sf"/>
</dbReference>
<evidence type="ECO:0000259" key="9">
    <source>
        <dbReference type="Pfam" id="PF00082"/>
    </source>
</evidence>
<dbReference type="EMBL" id="CP012159">
    <property type="protein sequence ID" value="AKT36052.1"/>
    <property type="molecule type" value="Genomic_DNA"/>
</dbReference>
<evidence type="ECO:0000256" key="3">
    <source>
        <dbReference type="ARBA" id="ARBA00022825"/>
    </source>
</evidence>